<evidence type="ECO:0000313" key="1">
    <source>
        <dbReference type="EMBL" id="GAE46695.1"/>
    </source>
</evidence>
<protein>
    <submittedName>
        <fullName evidence="1">Uncharacterized protein</fullName>
    </submittedName>
</protein>
<accession>W4RQH6</accession>
<reference evidence="1 2" key="1">
    <citation type="submission" date="2013-12" db="EMBL/GenBank/DDBJ databases">
        <title>NBRP : Genome information of microbial organism related human and environment.</title>
        <authorList>
            <person name="Hattori M."/>
            <person name="Oshima K."/>
            <person name="Inaba H."/>
            <person name="Suda W."/>
            <person name="Sakamoto M."/>
            <person name="Iino T."/>
            <person name="Kitahara M."/>
            <person name="Oshida Y."/>
            <person name="Iida T."/>
            <person name="Kudo T."/>
            <person name="Itoh T."/>
            <person name="Ahmed I."/>
            <person name="Ohkuma M."/>
        </authorList>
    </citation>
    <scope>NUCLEOTIDE SEQUENCE [LARGE SCALE GENOMIC DNA]</scope>
    <source>
        <strain evidence="1 2">JCM 21738</strain>
    </source>
</reference>
<keyword evidence="2" id="KW-1185">Reference proteome</keyword>
<organism evidence="1 2">
    <name type="scientific">Mesobacillus boroniphilus JCM 21738</name>
    <dbReference type="NCBI Taxonomy" id="1294265"/>
    <lineage>
        <taxon>Bacteria</taxon>
        <taxon>Bacillati</taxon>
        <taxon>Bacillota</taxon>
        <taxon>Bacilli</taxon>
        <taxon>Bacillales</taxon>
        <taxon>Bacillaceae</taxon>
        <taxon>Mesobacillus</taxon>
    </lineage>
</organism>
<comment type="caution">
    <text evidence="1">The sequence shown here is derived from an EMBL/GenBank/DDBJ whole genome shotgun (WGS) entry which is preliminary data.</text>
</comment>
<name>W4RQH6_9BACI</name>
<dbReference type="Proteomes" id="UP000018949">
    <property type="component" value="Unassembled WGS sequence"/>
</dbReference>
<sequence>MEHKIEDLAMKGLFLLKECEKPFLKEWSHLKKDMKAWQNELVSEFESMIVYGFNNLSQNTFESSNDFIHLLVLRWQKRHPEFVDDFDSIFLISAVENLFHKVLKRENAGFLEHQAVQVFLQKFSTRSCTRSSWNTRMTNG</sequence>
<proteinExistence type="predicted"/>
<dbReference type="EMBL" id="BAUW01000051">
    <property type="protein sequence ID" value="GAE46695.1"/>
    <property type="molecule type" value="Genomic_DNA"/>
</dbReference>
<evidence type="ECO:0000313" key="2">
    <source>
        <dbReference type="Proteomes" id="UP000018949"/>
    </source>
</evidence>
<dbReference type="RefSeq" id="WP_035209521.1">
    <property type="nucleotide sequence ID" value="NZ_BAUW01000051.1"/>
</dbReference>
<gene>
    <name evidence="1" type="ORF">JCM21738_3614</name>
</gene>
<dbReference type="AlphaFoldDB" id="W4RQH6"/>